<name>A0ACC6UY19_9CREN</name>
<accession>A0ACC6UY19</accession>
<sequence length="556" mass="60417">MCGIIGIYSLSFDVPGSLVLDALRAMRERGTPHGAGIALYRPGERVRIKAFSFKPIGKYIELPGGVYDAELDGEAHVDGFVYVKSKWIDVYKVVGWPDDLTAKYGVDKLRSRVWLGHTRYPTNSPGRMPYYSHPFTAGDVAIVHNGDLSSYGANINFIRYRTGAKFTGNDSEAIAYLLNELAREIGVDEAVEELMHGKRYRWARLDGPYAVAFMIGGPEPIFGAFVDPQHFRPLYLGLTGDLVVAASEAGAIKTIAPEAKVWALRGGEYVVVERGEVRGKFRRRYVYPDLPQPPPNAVDASLYDPVKLAGEVRRLLAEYGEVDVVNVRGHRYLGNGMEFGTIRAWGVVGNASANVMSGGAFFAYGDVQDDFGDAMNGGVAAIYGNAGDALGQAKRGGEIYVYGDAGTRAAIQHRGGVLVIGGSAGRYLGEYMGGGTVVVLRATNDEELGDRIAVGMVGGRIYIRGEVPKGHIGAPEAAKSERYLKSLFLDGLISEEEYRARMDGAQKGLRVEVRELAEGEIEALSPYIARFSSLFNIKININKEIFTIISSTGLAE</sequence>
<evidence type="ECO:0000313" key="2">
    <source>
        <dbReference type="Proteomes" id="UP000033636"/>
    </source>
</evidence>
<dbReference type="EMBL" id="JZWT02000001">
    <property type="protein sequence ID" value="MFB6489698.1"/>
    <property type="molecule type" value="Genomic_DNA"/>
</dbReference>
<proteinExistence type="predicted"/>
<comment type="caution">
    <text evidence="1">The sequence shown here is derived from an EMBL/GenBank/DDBJ whole genome shotgun (WGS) entry which is preliminary data.</text>
</comment>
<dbReference type="Proteomes" id="UP000033636">
    <property type="component" value="Unassembled WGS sequence"/>
</dbReference>
<evidence type="ECO:0000313" key="1">
    <source>
        <dbReference type="EMBL" id="MFB6489698.1"/>
    </source>
</evidence>
<protein>
    <submittedName>
        <fullName evidence="1">Glutamate synthase</fullName>
    </submittedName>
</protein>
<reference evidence="1" key="1">
    <citation type="submission" date="2024-07" db="EMBL/GenBank/DDBJ databases">
        <title>Metagenome and Metagenome-Assembled Genomes of Archaea from a hot spring from the geothermal field of Los Azufres, Mexico.</title>
        <authorList>
            <person name="Marin-Paredes R."/>
            <person name="Martinez-Romero E."/>
            <person name="Servin-Garciduenas L.E."/>
        </authorList>
    </citation>
    <scope>NUCLEOTIDE SEQUENCE</scope>
</reference>
<gene>
    <name evidence="1" type="ORF">TU35_000365</name>
</gene>
<organism evidence="1 2">
    <name type="scientific">Thermoproteus sp. AZ2</name>
    <dbReference type="NCBI Taxonomy" id="1609232"/>
    <lineage>
        <taxon>Archaea</taxon>
        <taxon>Thermoproteota</taxon>
        <taxon>Thermoprotei</taxon>
        <taxon>Thermoproteales</taxon>
        <taxon>Thermoproteaceae</taxon>
        <taxon>Thermoproteus</taxon>
    </lineage>
</organism>